<dbReference type="InterPro" id="IPR012340">
    <property type="entry name" value="NA-bd_OB-fold"/>
</dbReference>
<proteinExistence type="predicted"/>
<evidence type="ECO:0000256" key="3">
    <source>
        <dbReference type="ARBA" id="ARBA00022691"/>
    </source>
</evidence>
<keyword evidence="1" id="KW-0489">Methyltransferase</keyword>
<keyword evidence="3" id="KW-0949">S-adenosyl-L-methionine</keyword>
<keyword evidence="5" id="KW-1185">Reference proteome</keyword>
<dbReference type="EMBL" id="CAUJNA010003472">
    <property type="protein sequence ID" value="CAJ1402893.1"/>
    <property type="molecule type" value="Genomic_DNA"/>
</dbReference>
<evidence type="ECO:0000256" key="1">
    <source>
        <dbReference type="ARBA" id="ARBA00022603"/>
    </source>
</evidence>
<dbReference type="GO" id="GO:0006396">
    <property type="term" value="P:RNA processing"/>
    <property type="evidence" value="ECO:0007669"/>
    <property type="project" value="InterPro"/>
</dbReference>
<protein>
    <submittedName>
        <fullName evidence="4">Uncharacterized protein</fullName>
    </submittedName>
</protein>
<evidence type="ECO:0000313" key="4">
    <source>
        <dbReference type="EMBL" id="CAJ1402893.1"/>
    </source>
</evidence>
<accession>A0AA36NHX0</accession>
<evidence type="ECO:0000256" key="2">
    <source>
        <dbReference type="ARBA" id="ARBA00022679"/>
    </source>
</evidence>
<dbReference type="AlphaFoldDB" id="A0AA36NHX0"/>
<dbReference type="GO" id="GO:0008173">
    <property type="term" value="F:RNA methyltransferase activity"/>
    <property type="evidence" value="ECO:0007669"/>
    <property type="project" value="InterPro"/>
</dbReference>
<dbReference type="PANTHER" id="PTHR11061">
    <property type="entry name" value="RNA M5U METHYLTRANSFERASE"/>
    <property type="match status" value="1"/>
</dbReference>
<evidence type="ECO:0000313" key="5">
    <source>
        <dbReference type="Proteomes" id="UP001178507"/>
    </source>
</evidence>
<dbReference type="Gene3D" id="2.40.50.140">
    <property type="entry name" value="Nucleic acid-binding proteins"/>
    <property type="match status" value="1"/>
</dbReference>
<gene>
    <name evidence="4" type="ORF">EVOR1521_LOCUS25678</name>
</gene>
<organism evidence="4 5">
    <name type="scientific">Effrenium voratum</name>
    <dbReference type="NCBI Taxonomy" id="2562239"/>
    <lineage>
        <taxon>Eukaryota</taxon>
        <taxon>Sar</taxon>
        <taxon>Alveolata</taxon>
        <taxon>Dinophyceae</taxon>
        <taxon>Suessiales</taxon>
        <taxon>Symbiodiniaceae</taxon>
        <taxon>Effrenium</taxon>
    </lineage>
</organism>
<dbReference type="Proteomes" id="UP001178507">
    <property type="component" value="Unassembled WGS sequence"/>
</dbReference>
<reference evidence="4" key="1">
    <citation type="submission" date="2023-08" db="EMBL/GenBank/DDBJ databases">
        <authorList>
            <person name="Chen Y."/>
            <person name="Shah S."/>
            <person name="Dougan E. K."/>
            <person name="Thang M."/>
            <person name="Chan C."/>
        </authorList>
    </citation>
    <scope>NUCLEOTIDE SEQUENCE</scope>
</reference>
<dbReference type="GO" id="GO:0032259">
    <property type="term" value="P:methylation"/>
    <property type="evidence" value="ECO:0007669"/>
    <property type="project" value="UniProtKB-KW"/>
</dbReference>
<comment type="caution">
    <text evidence="4">The sequence shown here is derived from an EMBL/GenBank/DDBJ whole genome shotgun (WGS) entry which is preliminary data.</text>
</comment>
<dbReference type="PANTHER" id="PTHR11061:SF30">
    <property type="entry name" value="TRNA (URACIL(54)-C(5))-METHYLTRANSFERASE"/>
    <property type="match status" value="1"/>
</dbReference>
<name>A0AA36NHX0_9DINO</name>
<keyword evidence="2" id="KW-0808">Transferase</keyword>
<dbReference type="InterPro" id="IPR010280">
    <property type="entry name" value="U5_MeTrfase_fam"/>
</dbReference>
<sequence length="64" mass="7324">MEVMVFGALPLELVQLKIVRNFRGRSEARLQRVLEASPERVEPRCPIFSTCSGCQYQRGRPEST</sequence>